<gene>
    <name evidence="1" type="ORF">Aiant_58460</name>
</gene>
<organism evidence="1 2">
    <name type="scientific">Actinoplanes ianthinogenes</name>
    <dbReference type="NCBI Taxonomy" id="122358"/>
    <lineage>
        <taxon>Bacteria</taxon>
        <taxon>Bacillati</taxon>
        <taxon>Actinomycetota</taxon>
        <taxon>Actinomycetes</taxon>
        <taxon>Micromonosporales</taxon>
        <taxon>Micromonosporaceae</taxon>
        <taxon>Actinoplanes</taxon>
    </lineage>
</organism>
<evidence type="ECO:0000313" key="1">
    <source>
        <dbReference type="EMBL" id="BCJ45189.1"/>
    </source>
</evidence>
<accession>A0ABM7M0R7</accession>
<name>A0ABM7M0R7_9ACTN</name>
<evidence type="ECO:0000313" key="2">
    <source>
        <dbReference type="Proteomes" id="UP000676967"/>
    </source>
</evidence>
<dbReference type="Proteomes" id="UP000676967">
    <property type="component" value="Chromosome"/>
</dbReference>
<reference evidence="1 2" key="1">
    <citation type="submission" date="2020-08" db="EMBL/GenBank/DDBJ databases">
        <title>Whole genome shotgun sequence of Actinoplanes ianthinogenes NBRC 13996.</title>
        <authorList>
            <person name="Komaki H."/>
            <person name="Tamura T."/>
        </authorList>
    </citation>
    <scope>NUCLEOTIDE SEQUENCE [LARGE SCALE GENOMIC DNA]</scope>
    <source>
        <strain evidence="1 2">NBRC 13996</strain>
    </source>
</reference>
<keyword evidence="2" id="KW-1185">Reference proteome</keyword>
<dbReference type="RefSeq" id="WP_189334790.1">
    <property type="nucleotide sequence ID" value="NZ_AP023356.1"/>
</dbReference>
<proteinExistence type="predicted"/>
<dbReference type="EMBL" id="AP023356">
    <property type="protein sequence ID" value="BCJ45189.1"/>
    <property type="molecule type" value="Genomic_DNA"/>
</dbReference>
<protein>
    <submittedName>
        <fullName evidence="1">Uncharacterized protein</fullName>
    </submittedName>
</protein>
<sequence>MAAPTDGEPVYIGRMRPGDALSEPSWVLRRVTVQGRTRDEILGRDGEWHPSDMLARAERGELPGRLQELGPMLPGALAEVAQRQFRAVRRAVARQQAGEFVLRLAVPGTGTAYGKLDAEARAEVAAFLTGAPLVAATGQGVFRTDGMWVWPESIAQHVLETGDPPEDEFFYHIRARAFVFPDELAPGVAERARGLLAVAAAGGHTERVREANVPGQPPPPTREERQRALSAWHAEWERKHAATTPYHPERYPDDPAYHEHHVTVEASPEADWEYTVRAREIMGLDPETGQLVDI</sequence>